<feature type="region of interest" description="Disordered" evidence="1">
    <location>
        <begin position="34"/>
        <end position="74"/>
    </location>
</feature>
<feature type="chain" id="PRO_5037332350" evidence="2">
    <location>
        <begin position="32"/>
        <end position="272"/>
    </location>
</feature>
<evidence type="ECO:0000256" key="1">
    <source>
        <dbReference type="SAM" id="MobiDB-lite"/>
    </source>
</evidence>
<name>A0A914ASC7_PATMI</name>
<protein>
    <submittedName>
        <fullName evidence="3">Uncharacterized protein</fullName>
    </submittedName>
</protein>
<dbReference type="GeneID" id="119736991"/>
<dbReference type="Gene3D" id="3.30.450.20">
    <property type="entry name" value="PAS domain"/>
    <property type="match status" value="1"/>
</dbReference>
<dbReference type="EnsemblMetazoa" id="XM_038211037.1">
    <property type="protein sequence ID" value="XP_038066965.1"/>
    <property type="gene ID" value="LOC119736991"/>
</dbReference>
<accession>A0A914ASC7</accession>
<keyword evidence="2" id="KW-0732">Signal</keyword>
<feature type="signal peptide" evidence="2">
    <location>
        <begin position="1"/>
        <end position="31"/>
    </location>
</feature>
<dbReference type="RefSeq" id="XP_038066965.1">
    <property type="nucleotide sequence ID" value="XM_038211037.1"/>
</dbReference>
<feature type="compositionally biased region" description="Polar residues" evidence="1">
    <location>
        <begin position="56"/>
        <end position="69"/>
    </location>
</feature>
<sequence length="272" mass="30773">MALREVEPKSVIKAVLVSLIFSFVFLPSCLQANNSTELPTTPTTTPTRVPTRATTQAGGLQGSRQQPTEEGSGYVQVATKKTTVDARREPVQAGPRKMIEPSSQPNDIVSKFLTYLAYIEDNRNDCEAGTWAVVLDKGATSYGPNRYMRQAMRTVETANFFTRIWRSKALSGVQHNEEFFFNVVASNVENDDDIFAFGNCYDAHEFLDYSIFCPYAYRLPDGGIRVKDLSLAYPYLTNDSEWFFEARRNVERLLTQNRVVINSEYTHVHSFT</sequence>
<dbReference type="AlphaFoldDB" id="A0A914ASC7"/>
<organism evidence="3 4">
    <name type="scientific">Patiria miniata</name>
    <name type="common">Bat star</name>
    <name type="synonym">Asterina miniata</name>
    <dbReference type="NCBI Taxonomy" id="46514"/>
    <lineage>
        <taxon>Eukaryota</taxon>
        <taxon>Metazoa</taxon>
        <taxon>Echinodermata</taxon>
        <taxon>Eleutherozoa</taxon>
        <taxon>Asterozoa</taxon>
        <taxon>Asteroidea</taxon>
        <taxon>Valvatacea</taxon>
        <taxon>Valvatida</taxon>
        <taxon>Asterinidae</taxon>
        <taxon>Patiria</taxon>
    </lineage>
</organism>
<evidence type="ECO:0000313" key="4">
    <source>
        <dbReference type="Proteomes" id="UP000887568"/>
    </source>
</evidence>
<evidence type="ECO:0000256" key="2">
    <source>
        <dbReference type="SAM" id="SignalP"/>
    </source>
</evidence>
<feature type="compositionally biased region" description="Low complexity" evidence="1">
    <location>
        <begin position="39"/>
        <end position="55"/>
    </location>
</feature>
<dbReference type="Proteomes" id="UP000887568">
    <property type="component" value="Unplaced"/>
</dbReference>
<keyword evidence="4" id="KW-1185">Reference proteome</keyword>
<evidence type="ECO:0000313" key="3">
    <source>
        <dbReference type="EnsemblMetazoa" id="XP_038066965.1"/>
    </source>
</evidence>
<reference evidence="3" key="1">
    <citation type="submission" date="2022-11" db="UniProtKB">
        <authorList>
            <consortium name="EnsemblMetazoa"/>
        </authorList>
    </citation>
    <scope>IDENTIFICATION</scope>
</reference>
<proteinExistence type="predicted"/>
<dbReference type="OrthoDB" id="2129233at2759"/>